<accession>J3MKD4</accession>
<dbReference type="AlphaFoldDB" id="J3MKD4"/>
<dbReference type="EnsemblPlants" id="OB07G18660.1">
    <property type="protein sequence ID" value="OB07G18660.1"/>
    <property type="gene ID" value="OB07G18660"/>
</dbReference>
<dbReference type="Proteomes" id="UP000006038">
    <property type="component" value="Chromosome 7"/>
</dbReference>
<evidence type="ECO:0000313" key="1">
    <source>
        <dbReference type="EnsemblPlants" id="OB07G18660.1"/>
    </source>
</evidence>
<evidence type="ECO:0000313" key="2">
    <source>
        <dbReference type="Proteomes" id="UP000006038"/>
    </source>
</evidence>
<organism evidence="1">
    <name type="scientific">Oryza brachyantha</name>
    <name type="common">malo sina</name>
    <dbReference type="NCBI Taxonomy" id="4533"/>
    <lineage>
        <taxon>Eukaryota</taxon>
        <taxon>Viridiplantae</taxon>
        <taxon>Streptophyta</taxon>
        <taxon>Embryophyta</taxon>
        <taxon>Tracheophyta</taxon>
        <taxon>Spermatophyta</taxon>
        <taxon>Magnoliopsida</taxon>
        <taxon>Liliopsida</taxon>
        <taxon>Poales</taxon>
        <taxon>Poaceae</taxon>
        <taxon>BOP clade</taxon>
        <taxon>Oryzoideae</taxon>
        <taxon>Oryzeae</taxon>
        <taxon>Oryzinae</taxon>
        <taxon>Oryza</taxon>
    </lineage>
</organism>
<protein>
    <submittedName>
        <fullName evidence="1">Uncharacterized protein</fullName>
    </submittedName>
</protein>
<reference evidence="1" key="1">
    <citation type="journal article" date="2013" name="Nat. Commun.">
        <title>Whole-genome sequencing of Oryza brachyantha reveals mechanisms underlying Oryza genome evolution.</title>
        <authorList>
            <person name="Chen J."/>
            <person name="Huang Q."/>
            <person name="Gao D."/>
            <person name="Wang J."/>
            <person name="Lang Y."/>
            <person name="Liu T."/>
            <person name="Li B."/>
            <person name="Bai Z."/>
            <person name="Luis Goicoechea J."/>
            <person name="Liang C."/>
            <person name="Chen C."/>
            <person name="Zhang W."/>
            <person name="Sun S."/>
            <person name="Liao Y."/>
            <person name="Zhang X."/>
            <person name="Yang L."/>
            <person name="Song C."/>
            <person name="Wang M."/>
            <person name="Shi J."/>
            <person name="Liu G."/>
            <person name="Liu J."/>
            <person name="Zhou H."/>
            <person name="Zhou W."/>
            <person name="Yu Q."/>
            <person name="An N."/>
            <person name="Chen Y."/>
            <person name="Cai Q."/>
            <person name="Wang B."/>
            <person name="Liu B."/>
            <person name="Min J."/>
            <person name="Huang Y."/>
            <person name="Wu H."/>
            <person name="Li Z."/>
            <person name="Zhang Y."/>
            <person name="Yin Y."/>
            <person name="Song W."/>
            <person name="Jiang J."/>
            <person name="Jackson S.A."/>
            <person name="Wing R.A."/>
            <person name="Wang J."/>
            <person name="Chen M."/>
        </authorList>
    </citation>
    <scope>NUCLEOTIDE SEQUENCE [LARGE SCALE GENOMIC DNA]</scope>
    <source>
        <strain evidence="1">cv. IRGC 101232</strain>
    </source>
</reference>
<proteinExistence type="predicted"/>
<sequence>EEDDMIYVGDLGYMSTPCPSPLSGVNNLYPPKDPNDTIILHPAFVDNDDINIINEDIYNFRYNQSPPRDAQSSTTRFKRLK</sequence>
<dbReference type="HOGENOM" id="CLU_185566_0_0_1"/>
<reference evidence="1" key="2">
    <citation type="submission" date="2013-04" db="UniProtKB">
        <authorList>
            <consortium name="EnsemblPlants"/>
        </authorList>
    </citation>
    <scope>IDENTIFICATION</scope>
</reference>
<keyword evidence="2" id="KW-1185">Reference proteome</keyword>
<dbReference type="Gramene" id="OB07G18660.1">
    <property type="protein sequence ID" value="OB07G18660.1"/>
    <property type="gene ID" value="OB07G18660"/>
</dbReference>
<name>J3MKD4_ORYBR</name>